<dbReference type="SUPFAM" id="SSF50370">
    <property type="entry name" value="Ricin B-like lectins"/>
    <property type="match status" value="1"/>
</dbReference>
<dbReference type="PANTHER" id="PTHR39540">
    <property type="match status" value="1"/>
</dbReference>
<proteinExistence type="predicted"/>
<keyword evidence="5 6" id="KW-0482">Metalloprotease</keyword>
<keyword evidence="4 6" id="KW-0862">Zinc</keyword>
<evidence type="ECO:0000256" key="2">
    <source>
        <dbReference type="ARBA" id="ARBA00022723"/>
    </source>
</evidence>
<dbReference type="InterPro" id="IPR019503">
    <property type="entry name" value="Peptidase_M66_dom"/>
</dbReference>
<keyword evidence="9" id="KW-1185">Reference proteome</keyword>
<evidence type="ECO:0000256" key="3">
    <source>
        <dbReference type="ARBA" id="ARBA00022801"/>
    </source>
</evidence>
<accession>A0ABX9B384</accession>
<evidence type="ECO:0000313" key="8">
    <source>
        <dbReference type="EMBL" id="QZP27786.1"/>
    </source>
</evidence>
<dbReference type="Pfam" id="PF12561">
    <property type="entry name" value="TagA"/>
    <property type="match status" value="1"/>
</dbReference>
<dbReference type="PROSITE" id="PS51694">
    <property type="entry name" value="PEPTIDASE_M66"/>
    <property type="match status" value="1"/>
</dbReference>
<dbReference type="EMBL" id="CP081966">
    <property type="protein sequence ID" value="QZP27786.1"/>
    <property type="molecule type" value="Genomic_DNA"/>
</dbReference>
<dbReference type="Proteomes" id="UP000825591">
    <property type="component" value="Chromosome"/>
</dbReference>
<dbReference type="InterPro" id="IPR051256">
    <property type="entry name" value="Dictomallein"/>
</dbReference>
<keyword evidence="3 6" id="KW-0378">Hydrolase</keyword>
<dbReference type="InterPro" id="IPR035992">
    <property type="entry name" value="Ricin_B-like_lectins"/>
</dbReference>
<keyword evidence="2 6" id="KW-0479">Metal-binding</keyword>
<name>A0ABX9B384_9PSED</name>
<dbReference type="RefSeq" id="WP_028689703.1">
    <property type="nucleotide sequence ID" value="NZ_CP081966.1"/>
</dbReference>
<feature type="binding site" evidence="6">
    <location>
        <position position="540"/>
    </location>
    <ligand>
        <name>Zn(2+)</name>
        <dbReference type="ChEBI" id="CHEBI:29105"/>
        <note>catalytic</note>
    </ligand>
</feature>
<feature type="binding site" evidence="6">
    <location>
        <position position="530"/>
    </location>
    <ligand>
        <name>Zn(2+)</name>
        <dbReference type="ChEBI" id="CHEBI:29105"/>
        <note>catalytic</note>
    </ligand>
</feature>
<protein>
    <submittedName>
        <fullName evidence="8">ToxR-regulated lipoprotein</fullName>
    </submittedName>
</protein>
<evidence type="ECO:0000256" key="5">
    <source>
        <dbReference type="ARBA" id="ARBA00023049"/>
    </source>
</evidence>
<evidence type="ECO:0000256" key="4">
    <source>
        <dbReference type="ARBA" id="ARBA00022833"/>
    </source>
</evidence>
<dbReference type="Pfam" id="PF10462">
    <property type="entry name" value="Peptidase_M66"/>
    <property type="match status" value="1"/>
</dbReference>
<feature type="domain" description="Peptidase M66" evidence="7">
    <location>
        <begin position="381"/>
        <end position="635"/>
    </location>
</feature>
<keyword evidence="8" id="KW-0449">Lipoprotein</keyword>
<sequence length="980" mass="107185">MDTPYALTIRDGKLLLEPANASNNQLFRLVSQSDGSTGIRHINDDKLTVTMSDTAVWVQPYEGSGYQSFKLNNHADGSVSFQSHYIDIPRLLEATFSGSAPALIKNLAQRFYLRPNGSGVSLHKISQVFDTAPANNELLGTLQGSVKFAQSQVVPVTPKSGDKQPHLVAGRKTLLMLKPLPLRPAEVITAHVLDSRSALLGTLELQSPPNLPNTIYHSPANLDEESFNFPSPTQPYTISSQDELQRLNTPGGAYLRDLLTRFDQVEIRLADGAWTSDIYVPAPASSLKGNILIKHYAGFETTLHFDNRTLQSTHGSELKCLLIGGQWVNSADWENRLLTYTEGTWSAIIPAQWIKPGIGIKFEAGSAAGVLNNIEVGATCELLINTIDIGMLTPPRNEYAFAVTPDAHREYFQRVPLTRMIVNEYQSLHLPEVMLPNGTLLTDFDPSEGGWHTGTMRQNIGKELISLGINHANYGINSSPGSGEWTPFVAAQLTAHNSCGKYANGIQVHGGSGGAGMVTLDQSLGNEFSHEVGHNYGLGHFPGEFDGSVHRPAEDINASWGWDMDLNKFTPNFSPSITQKPTCHENRCQAPFHGRSFGMDPMAGGAPMGGLNRFTLHTPFTAQLVQRFLESKAIFSSDSPTGFRKWNPTSKSMEPYTHSIDSVSLKQASGQDFHPSAPTAEFDLQSILNIAITDADRVEDVHIPSAALHTDCVMRIEHKATQSRQLHLNDQVLPIARGFTKTYVSTGTSWAPCILLTASMARCTVTADDLRQSNVNTLLAQHPVLNLLVREGEPGADVHLPPASQAYEGRVVIVDHRGIGTLKLYFNGVAMTIPCGIKKSFICETGLWHERSRLVDTAVARIPQAFGVPVTTLIGYYDPEGNLPAYIYPGLHGAYGYTYPDDNDTPPEAGWQLKVLVNGQAKRFTLANRRLTSGVMNKFHINVAASNGPIIIALLRNGVTVRETFVTQAERPLKYTINGE</sequence>
<dbReference type="InterPro" id="IPR022218">
    <property type="entry name" value="TagA_dom"/>
</dbReference>
<feature type="binding site" evidence="6">
    <location>
        <position position="534"/>
    </location>
    <ligand>
        <name>Zn(2+)</name>
        <dbReference type="ChEBI" id="CHEBI:29105"/>
        <note>catalytic</note>
    </ligand>
</feature>
<evidence type="ECO:0000256" key="1">
    <source>
        <dbReference type="ARBA" id="ARBA00022670"/>
    </source>
</evidence>
<reference evidence="8 9" key="1">
    <citation type="submission" date="2021-08" db="EMBL/GenBank/DDBJ databases">
        <title>Bactericidal Effect of Pseudomonas oryziphila sp. nov., a novel Pseudomonas Species Against Xanthomonas oryzae Reduces Disease Severity of Bacterial Leaf Streak of Rice.</title>
        <authorList>
            <person name="Yang R."/>
            <person name="Li S."/>
            <person name="Li Y."/>
            <person name="Yan Y."/>
            <person name="Fang Y."/>
            <person name="Zou L."/>
            <person name="Chen G."/>
        </authorList>
    </citation>
    <scope>NUCLEOTIDE SEQUENCE [LARGE SCALE GENOMIC DNA]</scope>
    <source>
        <strain evidence="8 9">DSM 17497</strain>
    </source>
</reference>
<evidence type="ECO:0000259" key="7">
    <source>
        <dbReference type="PROSITE" id="PS51694"/>
    </source>
</evidence>
<gene>
    <name evidence="8" type="ORF">K5H97_05395</name>
</gene>
<dbReference type="PANTHER" id="PTHR39540:SF1">
    <property type="entry name" value="DICTOMALLEIN-1-RELATED"/>
    <property type="match status" value="1"/>
</dbReference>
<evidence type="ECO:0000256" key="6">
    <source>
        <dbReference type="PROSITE-ProRule" id="PRU01031"/>
    </source>
</evidence>
<evidence type="ECO:0000313" key="9">
    <source>
        <dbReference type="Proteomes" id="UP000825591"/>
    </source>
</evidence>
<keyword evidence="1 6" id="KW-0645">Protease</keyword>
<dbReference type="Gene3D" id="2.60.120.1230">
    <property type="match status" value="3"/>
</dbReference>
<comment type="cofactor">
    <cofactor evidence="6">
        <name>Zn(2+)</name>
        <dbReference type="ChEBI" id="CHEBI:29105"/>
    </cofactor>
    <text evidence="6">Binds 1 zinc ion per subunit.</text>
</comment>
<dbReference type="CDD" id="cd00161">
    <property type="entry name" value="beta-trefoil_Ricin-like"/>
    <property type="match status" value="1"/>
</dbReference>
<organism evidence="8 9">
    <name type="scientific">Pseudomonas mosselii</name>
    <dbReference type="NCBI Taxonomy" id="78327"/>
    <lineage>
        <taxon>Bacteria</taxon>
        <taxon>Pseudomonadati</taxon>
        <taxon>Pseudomonadota</taxon>
        <taxon>Gammaproteobacteria</taxon>
        <taxon>Pseudomonadales</taxon>
        <taxon>Pseudomonadaceae</taxon>
        <taxon>Pseudomonas</taxon>
    </lineage>
</organism>
<feature type="active site" evidence="6">
    <location>
        <position position="531"/>
    </location>
</feature>